<dbReference type="Proteomes" id="UP000184292">
    <property type="component" value="Unassembled WGS sequence"/>
</dbReference>
<accession>A0A1M6EYT2</accession>
<dbReference type="RefSeq" id="WP_073330016.1">
    <property type="nucleotide sequence ID" value="NZ_FQYO01000003.1"/>
</dbReference>
<gene>
    <name evidence="2" type="ORF">SAMN05444417_2254</name>
</gene>
<evidence type="ECO:0000313" key="3">
    <source>
        <dbReference type="Proteomes" id="UP000184292"/>
    </source>
</evidence>
<name>A0A1M6EYT2_9RHOB</name>
<evidence type="ECO:0000313" key="2">
    <source>
        <dbReference type="EMBL" id="SHI90624.1"/>
    </source>
</evidence>
<dbReference type="STRING" id="1447782.SAMN05444417_2254"/>
<evidence type="ECO:0000256" key="1">
    <source>
        <dbReference type="SAM" id="MobiDB-lite"/>
    </source>
</evidence>
<dbReference type="AlphaFoldDB" id="A0A1M6EYT2"/>
<dbReference type="EMBL" id="FQYO01000003">
    <property type="protein sequence ID" value="SHI90624.1"/>
    <property type="molecule type" value="Genomic_DNA"/>
</dbReference>
<keyword evidence="3" id="KW-1185">Reference proteome</keyword>
<feature type="region of interest" description="Disordered" evidence="1">
    <location>
        <begin position="1"/>
        <end position="20"/>
    </location>
</feature>
<dbReference type="OrthoDB" id="547419at2"/>
<feature type="compositionally biased region" description="Pro residues" evidence="1">
    <location>
        <begin position="1"/>
        <end position="12"/>
    </location>
</feature>
<proteinExistence type="predicted"/>
<sequence>MLPSPSTPPLPILPGAAEPIPTYGPTRMAPRFVGDCWGRLWDTTDPRLIHARPAPTTRVLARGAVQ</sequence>
<protein>
    <submittedName>
        <fullName evidence="2">Uncharacterized protein</fullName>
    </submittedName>
</protein>
<organism evidence="2 3">
    <name type="scientific">Wenxinia saemankumensis</name>
    <dbReference type="NCBI Taxonomy" id="1447782"/>
    <lineage>
        <taxon>Bacteria</taxon>
        <taxon>Pseudomonadati</taxon>
        <taxon>Pseudomonadota</taxon>
        <taxon>Alphaproteobacteria</taxon>
        <taxon>Rhodobacterales</taxon>
        <taxon>Roseobacteraceae</taxon>
        <taxon>Wenxinia</taxon>
    </lineage>
</organism>
<reference evidence="2 3" key="1">
    <citation type="submission" date="2016-11" db="EMBL/GenBank/DDBJ databases">
        <authorList>
            <person name="Jaros S."/>
            <person name="Januszkiewicz K."/>
            <person name="Wedrychowicz H."/>
        </authorList>
    </citation>
    <scope>NUCLEOTIDE SEQUENCE [LARGE SCALE GENOMIC DNA]</scope>
    <source>
        <strain evidence="2 3">DSM 100565</strain>
    </source>
</reference>